<evidence type="ECO:0000256" key="1">
    <source>
        <dbReference type="SAM" id="Phobius"/>
    </source>
</evidence>
<accession>A0A9W9W3K6</accession>
<reference evidence="2" key="1">
    <citation type="submission" date="2022-12" db="EMBL/GenBank/DDBJ databases">
        <authorList>
            <person name="Petersen C."/>
        </authorList>
    </citation>
    <scope>NUCLEOTIDE SEQUENCE</scope>
    <source>
        <strain evidence="2">IBT 29677</strain>
    </source>
</reference>
<name>A0A9W9W3K6_9EURO</name>
<dbReference type="EMBL" id="JAPZBU010000006">
    <property type="protein sequence ID" value="KAJ5398033.1"/>
    <property type="molecule type" value="Genomic_DNA"/>
</dbReference>
<comment type="caution">
    <text evidence="2">The sequence shown here is derived from an EMBL/GenBank/DDBJ whole genome shotgun (WGS) entry which is preliminary data.</text>
</comment>
<dbReference type="Pfam" id="PF01222">
    <property type="entry name" value="ERG4_ERG24"/>
    <property type="match status" value="1"/>
</dbReference>
<dbReference type="GO" id="GO:0016126">
    <property type="term" value="P:sterol biosynthetic process"/>
    <property type="evidence" value="ECO:0007669"/>
    <property type="project" value="InterPro"/>
</dbReference>
<protein>
    <submittedName>
        <fullName evidence="2">Uncharacterized protein</fullName>
    </submittedName>
</protein>
<evidence type="ECO:0000313" key="3">
    <source>
        <dbReference type="Proteomes" id="UP001147747"/>
    </source>
</evidence>
<gene>
    <name evidence="2" type="ORF">N7509_006146</name>
</gene>
<evidence type="ECO:0000313" key="2">
    <source>
        <dbReference type="EMBL" id="KAJ5398033.1"/>
    </source>
</evidence>
<sequence>MILQGVIPFEIGKDQKISGYILISTFLVALLFLGEIDMRSLSRFDTGIVFTTAVQAYYLLSNQYNESGALTMIDITADGMGFILSFIDLV</sequence>
<keyword evidence="3" id="KW-1185">Reference proteome</keyword>
<dbReference type="Proteomes" id="UP001147747">
    <property type="component" value="Unassembled WGS sequence"/>
</dbReference>
<keyword evidence="1" id="KW-0812">Transmembrane</keyword>
<proteinExistence type="predicted"/>
<dbReference type="GeneID" id="81369763"/>
<dbReference type="AlphaFoldDB" id="A0A9W9W3K6"/>
<organism evidence="2 3">
    <name type="scientific">Penicillium cosmopolitanum</name>
    <dbReference type="NCBI Taxonomy" id="1131564"/>
    <lineage>
        <taxon>Eukaryota</taxon>
        <taxon>Fungi</taxon>
        <taxon>Dikarya</taxon>
        <taxon>Ascomycota</taxon>
        <taxon>Pezizomycotina</taxon>
        <taxon>Eurotiomycetes</taxon>
        <taxon>Eurotiomycetidae</taxon>
        <taxon>Eurotiales</taxon>
        <taxon>Aspergillaceae</taxon>
        <taxon>Penicillium</taxon>
    </lineage>
</organism>
<dbReference type="RefSeq" id="XP_056490085.1">
    <property type="nucleotide sequence ID" value="XM_056630783.1"/>
</dbReference>
<dbReference type="InterPro" id="IPR001171">
    <property type="entry name" value="ERG24_DHCR-like"/>
</dbReference>
<keyword evidence="1" id="KW-1133">Transmembrane helix</keyword>
<keyword evidence="1" id="KW-0472">Membrane</keyword>
<feature type="transmembrane region" description="Helical" evidence="1">
    <location>
        <begin position="17"/>
        <end position="34"/>
    </location>
</feature>
<reference evidence="2" key="2">
    <citation type="journal article" date="2023" name="IMA Fungus">
        <title>Comparative genomic study of the Penicillium genus elucidates a diverse pangenome and 15 lateral gene transfer events.</title>
        <authorList>
            <person name="Petersen C."/>
            <person name="Sorensen T."/>
            <person name="Nielsen M.R."/>
            <person name="Sondergaard T.E."/>
            <person name="Sorensen J.L."/>
            <person name="Fitzpatrick D.A."/>
            <person name="Frisvad J.C."/>
            <person name="Nielsen K.L."/>
        </authorList>
    </citation>
    <scope>NUCLEOTIDE SEQUENCE</scope>
    <source>
        <strain evidence="2">IBT 29677</strain>
    </source>
</reference>
<dbReference type="GO" id="GO:0016628">
    <property type="term" value="F:oxidoreductase activity, acting on the CH-CH group of donors, NAD or NADP as acceptor"/>
    <property type="evidence" value="ECO:0007669"/>
    <property type="project" value="InterPro"/>
</dbReference>
<dbReference type="GO" id="GO:0016020">
    <property type="term" value="C:membrane"/>
    <property type="evidence" value="ECO:0007669"/>
    <property type="project" value="InterPro"/>
</dbReference>